<evidence type="ECO:0000313" key="2">
    <source>
        <dbReference type="Proteomes" id="UP000054107"/>
    </source>
</evidence>
<proteinExistence type="predicted"/>
<accession>A0A0B7NKZ4</accession>
<sequence length="194" mass="21559">MLPTSGPSAHHSPVVSFAPCLDLLQFDELAILGLANPALRQMYLRSNPRFTNTFSSLSERPMKLFLTTKMKSTSRNLWFRLIHSKIPAKVSLRHILELPDDRCLSAGTPRPPAIFSSLALLCLRFGAISSCSFLPSVLLWICKRFNGLPLLCKCPPTFVYSIHTSKFHPLRALPVFCPPFGVPTGVFILIPSPL</sequence>
<reference evidence="1 2" key="1">
    <citation type="submission" date="2014-09" db="EMBL/GenBank/DDBJ databases">
        <authorList>
            <person name="Ellenberger Sabrina"/>
        </authorList>
    </citation>
    <scope>NUCLEOTIDE SEQUENCE [LARGE SCALE GENOMIC DNA]</scope>
    <source>
        <strain evidence="1 2">CBS 412.66</strain>
    </source>
</reference>
<name>A0A0B7NKZ4_9FUNG</name>
<keyword evidence="2" id="KW-1185">Reference proteome</keyword>
<evidence type="ECO:0000313" key="1">
    <source>
        <dbReference type="EMBL" id="CEP18077.1"/>
    </source>
</evidence>
<dbReference type="AlphaFoldDB" id="A0A0B7NKZ4"/>
<dbReference type="EMBL" id="LN733737">
    <property type="protein sequence ID" value="CEP18077.1"/>
    <property type="molecule type" value="Genomic_DNA"/>
</dbReference>
<organism evidence="1 2">
    <name type="scientific">Parasitella parasitica</name>
    <dbReference type="NCBI Taxonomy" id="35722"/>
    <lineage>
        <taxon>Eukaryota</taxon>
        <taxon>Fungi</taxon>
        <taxon>Fungi incertae sedis</taxon>
        <taxon>Mucoromycota</taxon>
        <taxon>Mucoromycotina</taxon>
        <taxon>Mucoromycetes</taxon>
        <taxon>Mucorales</taxon>
        <taxon>Mucorineae</taxon>
        <taxon>Mucoraceae</taxon>
        <taxon>Parasitella</taxon>
    </lineage>
</organism>
<gene>
    <name evidence="1" type="primary">PARPA_12377.1 scaffold 44939</name>
</gene>
<protein>
    <submittedName>
        <fullName evidence="1">Uncharacterized protein</fullName>
    </submittedName>
</protein>
<dbReference type="Proteomes" id="UP000054107">
    <property type="component" value="Unassembled WGS sequence"/>
</dbReference>